<dbReference type="GO" id="GO:0007023">
    <property type="term" value="P:post-chaperonin tubulin folding pathway"/>
    <property type="evidence" value="ECO:0007669"/>
    <property type="project" value="InterPro"/>
</dbReference>
<dbReference type="InterPro" id="IPR031925">
    <property type="entry name" value="TBCC_N"/>
</dbReference>
<dbReference type="Pfam" id="PF16752">
    <property type="entry name" value="TBCC_N"/>
    <property type="match status" value="1"/>
</dbReference>
<name>A0A8C2T7I6_COTJA</name>
<reference evidence="4" key="3">
    <citation type="submission" date="2025-09" db="UniProtKB">
        <authorList>
            <consortium name="Ensembl"/>
        </authorList>
    </citation>
    <scope>IDENTIFICATION</scope>
</reference>
<protein>
    <recommendedName>
        <fullName evidence="3">Tubulin-specific chaperone C N-terminal domain-containing protein</fullName>
    </recommendedName>
</protein>
<reference evidence="4" key="1">
    <citation type="submission" date="2015-11" db="EMBL/GenBank/DDBJ databases">
        <authorList>
            <consortium name="International Coturnix japonica Genome Analysis Consortium"/>
            <person name="Warren W."/>
            <person name="Burt D.W."/>
            <person name="Antin P.B."/>
            <person name="Lanford R."/>
            <person name="Gros J."/>
            <person name="Wilson R.K."/>
        </authorList>
    </citation>
    <scope>NUCLEOTIDE SEQUENCE [LARGE SCALE GENOMIC DNA]</scope>
</reference>
<dbReference type="Ensembl" id="ENSCJPT00005014361.1">
    <property type="protein sequence ID" value="ENSCJPP00005009628.1"/>
    <property type="gene ID" value="ENSCJPG00005008435.1"/>
</dbReference>
<dbReference type="InterPro" id="IPR027684">
    <property type="entry name" value="TBCC"/>
</dbReference>
<reference evidence="4" key="2">
    <citation type="submission" date="2025-08" db="UniProtKB">
        <authorList>
            <consortium name="Ensembl"/>
        </authorList>
    </citation>
    <scope>IDENTIFICATION</scope>
</reference>
<dbReference type="AlphaFoldDB" id="A0A8C2T7I6"/>
<comment type="subcellular location">
    <subcellularLocation>
        <location evidence="1">Cytoplasm</location>
    </subcellularLocation>
</comment>
<dbReference type="GeneTree" id="ENSGT00950000185540"/>
<dbReference type="GO" id="GO:0015631">
    <property type="term" value="F:tubulin binding"/>
    <property type="evidence" value="ECO:0007669"/>
    <property type="project" value="InterPro"/>
</dbReference>
<organism evidence="4 5">
    <name type="scientific">Coturnix japonica</name>
    <name type="common">Japanese quail</name>
    <name type="synonym">Coturnix coturnix japonica</name>
    <dbReference type="NCBI Taxonomy" id="93934"/>
    <lineage>
        <taxon>Eukaryota</taxon>
        <taxon>Metazoa</taxon>
        <taxon>Chordata</taxon>
        <taxon>Craniata</taxon>
        <taxon>Vertebrata</taxon>
        <taxon>Euteleostomi</taxon>
        <taxon>Archelosauria</taxon>
        <taxon>Archosauria</taxon>
        <taxon>Dinosauria</taxon>
        <taxon>Saurischia</taxon>
        <taxon>Theropoda</taxon>
        <taxon>Coelurosauria</taxon>
        <taxon>Aves</taxon>
        <taxon>Neognathae</taxon>
        <taxon>Galloanserae</taxon>
        <taxon>Galliformes</taxon>
        <taxon>Phasianidae</taxon>
        <taxon>Perdicinae</taxon>
        <taxon>Coturnix</taxon>
    </lineage>
</organism>
<keyword evidence="5" id="KW-1185">Reference proteome</keyword>
<proteinExistence type="predicted"/>
<dbReference type="InterPro" id="IPR038397">
    <property type="entry name" value="TBCC_N_sf"/>
</dbReference>
<evidence type="ECO:0000256" key="1">
    <source>
        <dbReference type="ARBA" id="ARBA00004496"/>
    </source>
</evidence>
<evidence type="ECO:0000313" key="5">
    <source>
        <dbReference type="Proteomes" id="UP000694412"/>
    </source>
</evidence>
<sequence>MEAAGEERRAPAAFVAAVGPEAGGTAVLPERLQRREAERQRGVARQRELKEAQAVREEGSEFFAAAFGREREAVEALLAAGRPEEAAERLQGLRKLLTESVRFLAPYEVRQGQEAVSRLQAELELDCVRLPSAIRKITSCYFQVSLEWFIPED</sequence>
<dbReference type="GO" id="GO:0005737">
    <property type="term" value="C:cytoplasm"/>
    <property type="evidence" value="ECO:0007669"/>
    <property type="project" value="UniProtKB-SubCell"/>
</dbReference>
<keyword evidence="2" id="KW-0963">Cytoplasm</keyword>
<accession>A0A8C2T7I6</accession>
<dbReference type="Proteomes" id="UP000694412">
    <property type="component" value="Chromosome 3"/>
</dbReference>
<evidence type="ECO:0000256" key="2">
    <source>
        <dbReference type="ARBA" id="ARBA00022490"/>
    </source>
</evidence>
<dbReference type="PANTHER" id="PTHR15139:SF0">
    <property type="entry name" value="TUBULIN-SPECIFIC CHAPERONE C"/>
    <property type="match status" value="1"/>
</dbReference>
<evidence type="ECO:0000313" key="4">
    <source>
        <dbReference type="Ensembl" id="ENSCJPP00005009628.1"/>
    </source>
</evidence>
<evidence type="ECO:0000259" key="3">
    <source>
        <dbReference type="Pfam" id="PF16752"/>
    </source>
</evidence>
<dbReference type="GO" id="GO:0007021">
    <property type="term" value="P:tubulin complex assembly"/>
    <property type="evidence" value="ECO:0007669"/>
    <property type="project" value="TreeGrafter"/>
</dbReference>
<dbReference type="PANTHER" id="PTHR15139">
    <property type="entry name" value="TUBULIN FOLDING COFACTOR C"/>
    <property type="match status" value="1"/>
</dbReference>
<feature type="domain" description="Tubulin-specific chaperone C N-terminal" evidence="3">
    <location>
        <begin position="30"/>
        <end position="124"/>
    </location>
</feature>
<dbReference type="Gene3D" id="1.20.58.1250">
    <property type="entry name" value="Tubulin Binding Cofactor C, N-terminal domain"/>
    <property type="match status" value="1"/>
</dbReference>